<sequence>MKTRQEPTMESILVPMNDPVAAIVLARQDIYRMFTRYISNYVHFLNKFIGHMRRVGSLRFERMTLIKFVKKLRFLHESLSNFNVSSGIQDPSDGNLKTANVPLASFCLKCLELLDVLNFYLTQPLQKEIISKTLNSDLTLSEDCITGIEDTYNHFVKYTQWMIESLGIDDPLLHIEVVQFARKCAVEDNVNVEESSDLFLQEVETVENAEEYGNLSMEWTNVLGSKLDTLQVYYDDVMMHWQEEFDRKKSR</sequence>
<dbReference type="InterPro" id="IPR024261">
    <property type="entry name" value="RNA-bd_She2"/>
</dbReference>
<protein>
    <recommendedName>
        <fullName evidence="9">RNA binding protein She2 domain-containing protein</fullName>
    </recommendedName>
</protein>
<evidence type="ECO:0000313" key="10">
    <source>
        <dbReference type="EMBL" id="QLQ78117.1"/>
    </source>
</evidence>
<evidence type="ECO:0000256" key="5">
    <source>
        <dbReference type="ARBA" id="ARBA00022490"/>
    </source>
</evidence>
<evidence type="ECO:0000256" key="1">
    <source>
        <dbReference type="ARBA" id="ARBA00004123"/>
    </source>
</evidence>
<comment type="similarity">
    <text evidence="3">Belongs to the SHE2 family.</text>
</comment>
<keyword evidence="7" id="KW-0694">RNA-binding</keyword>
<dbReference type="InterPro" id="IPR036827">
    <property type="entry name" value="She2_dom_sf"/>
</dbReference>
<dbReference type="OrthoDB" id="4041888at2759"/>
<dbReference type="Pfam" id="PF11435">
    <property type="entry name" value="She2p"/>
    <property type="match status" value="1"/>
</dbReference>
<dbReference type="AlphaFoldDB" id="A0A7H9HMY3"/>
<dbReference type="Proteomes" id="UP000510647">
    <property type="component" value="Chromosome 1"/>
</dbReference>
<comment type="subcellular location">
    <subcellularLocation>
        <location evidence="2">Cytoplasm</location>
    </subcellularLocation>
    <subcellularLocation>
        <location evidence="1">Nucleus</location>
    </subcellularLocation>
</comment>
<feature type="domain" description="RNA binding protein She2" evidence="9">
    <location>
        <begin position="29"/>
        <end position="226"/>
    </location>
</feature>
<evidence type="ECO:0000256" key="3">
    <source>
        <dbReference type="ARBA" id="ARBA00005611"/>
    </source>
</evidence>
<name>A0A7H9HMY3_9SACH</name>
<evidence type="ECO:0000259" key="9">
    <source>
        <dbReference type="Pfam" id="PF11435"/>
    </source>
</evidence>
<keyword evidence="5" id="KW-0963">Cytoplasm</keyword>
<evidence type="ECO:0000256" key="7">
    <source>
        <dbReference type="ARBA" id="ARBA00022884"/>
    </source>
</evidence>
<dbReference type="GO" id="GO:0005737">
    <property type="term" value="C:cytoplasm"/>
    <property type="evidence" value="ECO:0007669"/>
    <property type="project" value="UniProtKB-SubCell"/>
</dbReference>
<evidence type="ECO:0000313" key="11">
    <source>
        <dbReference type="Proteomes" id="UP000510647"/>
    </source>
</evidence>
<dbReference type="GO" id="GO:0005634">
    <property type="term" value="C:nucleus"/>
    <property type="evidence" value="ECO:0007669"/>
    <property type="project" value="UniProtKB-SubCell"/>
</dbReference>
<organism evidence="10 11">
    <name type="scientific">Torulaspora globosa</name>
    <dbReference type="NCBI Taxonomy" id="48254"/>
    <lineage>
        <taxon>Eukaryota</taxon>
        <taxon>Fungi</taxon>
        <taxon>Dikarya</taxon>
        <taxon>Ascomycota</taxon>
        <taxon>Saccharomycotina</taxon>
        <taxon>Saccharomycetes</taxon>
        <taxon>Saccharomycetales</taxon>
        <taxon>Saccharomycetaceae</taxon>
        <taxon>Torulaspora</taxon>
    </lineage>
</organism>
<keyword evidence="11" id="KW-1185">Reference proteome</keyword>
<accession>A0A7H9HMY3</accession>
<evidence type="ECO:0000256" key="4">
    <source>
        <dbReference type="ARBA" id="ARBA00022448"/>
    </source>
</evidence>
<dbReference type="Gene3D" id="1.20.200.20">
    <property type="entry name" value="She2 domain"/>
    <property type="match status" value="1"/>
</dbReference>
<gene>
    <name evidence="10" type="ORF">HG537_0A03640</name>
</gene>
<dbReference type="EMBL" id="CP059267">
    <property type="protein sequence ID" value="QLQ78117.1"/>
    <property type="molecule type" value="Genomic_DNA"/>
</dbReference>
<proteinExistence type="inferred from homology"/>
<evidence type="ECO:0000256" key="2">
    <source>
        <dbReference type="ARBA" id="ARBA00004496"/>
    </source>
</evidence>
<dbReference type="SUPFAM" id="SSF116942">
    <property type="entry name" value="RNA-binding protein She2p"/>
    <property type="match status" value="1"/>
</dbReference>
<evidence type="ECO:0000256" key="8">
    <source>
        <dbReference type="ARBA" id="ARBA00023242"/>
    </source>
</evidence>
<dbReference type="GO" id="GO:0003723">
    <property type="term" value="F:RNA binding"/>
    <property type="evidence" value="ECO:0007669"/>
    <property type="project" value="UniProtKB-KW"/>
</dbReference>
<keyword evidence="6" id="KW-0509">mRNA transport</keyword>
<reference evidence="10 11" key="1">
    <citation type="submission" date="2020-06" db="EMBL/GenBank/DDBJ databases">
        <title>The yeast mating-type switching endonuclease HO is a domesticated member of an unorthodox homing genetic element family.</title>
        <authorList>
            <person name="Coughlan A.Y."/>
            <person name="Lombardi L."/>
            <person name="Braun-Galleani S."/>
            <person name="Martos A.R."/>
            <person name="Galeote V."/>
            <person name="Bigey F."/>
            <person name="Dequin S."/>
            <person name="Byrne K.P."/>
            <person name="Wolfe K.H."/>
        </authorList>
    </citation>
    <scope>NUCLEOTIDE SEQUENCE [LARGE SCALE GENOMIC DNA]</scope>
    <source>
        <strain evidence="10 11">CBS2947</strain>
    </source>
</reference>
<dbReference type="GO" id="GO:0051028">
    <property type="term" value="P:mRNA transport"/>
    <property type="evidence" value="ECO:0007669"/>
    <property type="project" value="UniProtKB-KW"/>
</dbReference>
<keyword evidence="8" id="KW-0539">Nucleus</keyword>
<keyword evidence="4" id="KW-0813">Transport</keyword>
<evidence type="ECO:0000256" key="6">
    <source>
        <dbReference type="ARBA" id="ARBA00022816"/>
    </source>
</evidence>